<accession>A0AB37VZ96</accession>
<reference evidence="2" key="2">
    <citation type="journal article" date="2019" name="bioRxiv">
        <title>Genomics, evolutionary history and diagnostics of the Alternaria alternata species group including apple and Asian pear pathotypes.</title>
        <authorList>
            <person name="Armitage A.D."/>
            <person name="Cockerton H.M."/>
            <person name="Sreenivasaprasad S."/>
            <person name="Woodhall J.W."/>
            <person name="Lane C.R."/>
            <person name="Harrison R.J."/>
            <person name="Clarkson J.P."/>
        </authorList>
    </citation>
    <scope>NUCLEOTIDE SEQUENCE</scope>
    <source>
        <strain evidence="2">FERA 1164</strain>
    </source>
</reference>
<proteinExistence type="predicted"/>
<feature type="compositionally biased region" description="Basic and acidic residues" evidence="1">
    <location>
        <begin position="436"/>
        <end position="448"/>
    </location>
</feature>
<feature type="compositionally biased region" description="Polar residues" evidence="1">
    <location>
        <begin position="366"/>
        <end position="393"/>
    </location>
</feature>
<feature type="region of interest" description="Disordered" evidence="1">
    <location>
        <begin position="530"/>
        <end position="554"/>
    </location>
</feature>
<comment type="caution">
    <text evidence="2">The sequence shown here is derived from an EMBL/GenBank/DDBJ whole genome shotgun (WGS) entry which is preliminary data.</text>
</comment>
<dbReference type="EMBL" id="PDXB01000112">
    <property type="protein sequence ID" value="RYN15615.1"/>
    <property type="molecule type" value="Genomic_DNA"/>
</dbReference>
<sequence>MHPLPEFQSLRDFGRVMGRTDPPSFLFRWSDDGQTISHGTKHVSMDDFRRFTETFTSEAEHICQELMFGVLPPVDLGQVKDEISNTSQGFSFVHHAGNDLSEAYMQLSTRACTTRRNGLLREGRWNWKAVFLYSKKVEALLEAVAGVWYFSGGQLPRVSELFGLECENGPASARGLYVYSGCVVYLIRHHKAKRSTNREFYVARYLPARASRVVYYYLVYIRPFVKMLRRERRDTAPSPDSTLPFCSDHTPDPPWESRKLTAILQRANSQVWGWPVNAQLCRQLSIAITEKHVKAVHQRFNRYDDKTSNADITVALAWQSGHRPLQRANTYGLDGAFPTHLQPSLLRAYEWVSIRWHEFLQQPTKGSISDISTGEGGSQQQSPSVAHQQSPAQASLGDRMTPKLLPTYSEASSIRKRKRCAGDNATRPLKGTFPDAGKRQKYSAEKSHSPKVTPYPPAVRLSDDDSSPANNDLPATSFVQSLTCPPQRKHSCAATPPPDREKDVQDLLCAPAEREVIACDNKRQRFMLQAKEPESGNGGRSTDATRLSVPNQATDRDGKRGLLHLLAGSARRWEERISDPIDLETLRSQVKIWSGRCSLCYIRGYWCSRQHTIAHYQVPGADQVGQTRNVLQRNMISFRDGGGSFCTGQCEMSINLFLPASDPKLRPECACEFAVLDGLSAMMGDPGHDRLNNHITELRKQESGSQDKDLHTWLCSTEEVVGDESATATRVFGQLSRVARRMGTPEPVDRSVSTRLVRDHLAQRDKADKQLWAEGKHPILFPELLLGS</sequence>
<evidence type="ECO:0008006" key="4">
    <source>
        <dbReference type="Google" id="ProtNLM"/>
    </source>
</evidence>
<dbReference type="AlphaFoldDB" id="A0AB37VZ96"/>
<feature type="region of interest" description="Disordered" evidence="1">
    <location>
        <begin position="366"/>
        <end position="475"/>
    </location>
</feature>
<protein>
    <recommendedName>
        <fullName evidence="4">UBP-type domain-containing protein</fullName>
    </recommendedName>
</protein>
<reference evidence="2" key="1">
    <citation type="submission" date="2017-10" db="EMBL/GenBank/DDBJ databases">
        <authorList>
            <person name="Armitage A.D."/>
            <person name="Barbara D.J."/>
            <person name="Woodhall J.W."/>
            <person name="Sreenivasaprasad S."/>
            <person name="Lane C.R."/>
            <person name="Clarkson J.P."/>
            <person name="Harrison R.J."/>
        </authorList>
    </citation>
    <scope>NUCLEOTIDE SEQUENCE</scope>
    <source>
        <strain evidence="2">FERA 1164</strain>
    </source>
</reference>
<organism evidence="2 3">
    <name type="scientific">Alternaria tenuissima</name>
    <dbReference type="NCBI Taxonomy" id="119927"/>
    <lineage>
        <taxon>Eukaryota</taxon>
        <taxon>Fungi</taxon>
        <taxon>Dikarya</taxon>
        <taxon>Ascomycota</taxon>
        <taxon>Pezizomycotina</taxon>
        <taxon>Dothideomycetes</taxon>
        <taxon>Pleosporomycetidae</taxon>
        <taxon>Pleosporales</taxon>
        <taxon>Pleosporineae</taxon>
        <taxon>Pleosporaceae</taxon>
        <taxon>Alternaria</taxon>
        <taxon>Alternaria sect. Alternaria</taxon>
        <taxon>Alternaria alternata complex</taxon>
    </lineage>
</organism>
<dbReference type="Proteomes" id="UP000292340">
    <property type="component" value="Unassembled WGS sequence"/>
</dbReference>
<evidence type="ECO:0000313" key="2">
    <source>
        <dbReference type="EMBL" id="RYN15615.1"/>
    </source>
</evidence>
<name>A0AB37VZ96_9PLEO</name>
<feature type="compositionally biased region" description="Polar residues" evidence="1">
    <location>
        <begin position="540"/>
        <end position="553"/>
    </location>
</feature>
<gene>
    <name evidence="2" type="ORF">AA0115_g12938</name>
</gene>
<evidence type="ECO:0000256" key="1">
    <source>
        <dbReference type="SAM" id="MobiDB-lite"/>
    </source>
</evidence>
<evidence type="ECO:0000313" key="3">
    <source>
        <dbReference type="Proteomes" id="UP000292340"/>
    </source>
</evidence>